<evidence type="ECO:0000256" key="8">
    <source>
        <dbReference type="PROSITE-ProRule" id="PRU00283"/>
    </source>
</evidence>
<feature type="binding site" evidence="8">
    <location>
        <begin position="393"/>
        <end position="400"/>
    </location>
    <ligand>
        <name>ATP</name>
        <dbReference type="ChEBI" id="CHEBI:30616"/>
    </ligand>
</feature>
<dbReference type="InterPro" id="IPR001752">
    <property type="entry name" value="Kinesin_motor_dom"/>
</dbReference>
<evidence type="ECO:0000256" key="9">
    <source>
        <dbReference type="RuleBase" id="RU000394"/>
    </source>
</evidence>
<keyword evidence="5 8" id="KW-0067">ATP-binding</keyword>
<dbReference type="PANTHER" id="PTHR47972:SF45">
    <property type="entry name" value="PROTEIN CLARET SEGREGATIONAL"/>
    <property type="match status" value="1"/>
</dbReference>
<organism evidence="13 14">
    <name type="scientific">Megalurothrips usitatus</name>
    <name type="common">bean blossom thrips</name>
    <dbReference type="NCBI Taxonomy" id="439358"/>
    <lineage>
        <taxon>Eukaryota</taxon>
        <taxon>Metazoa</taxon>
        <taxon>Ecdysozoa</taxon>
        <taxon>Arthropoda</taxon>
        <taxon>Hexapoda</taxon>
        <taxon>Insecta</taxon>
        <taxon>Pterygota</taxon>
        <taxon>Neoptera</taxon>
        <taxon>Paraneoptera</taxon>
        <taxon>Thysanoptera</taxon>
        <taxon>Terebrantia</taxon>
        <taxon>Thripoidea</taxon>
        <taxon>Thripidae</taxon>
        <taxon>Megalurothrips</taxon>
    </lineage>
</organism>
<evidence type="ECO:0000256" key="11">
    <source>
        <dbReference type="SAM" id="MobiDB-lite"/>
    </source>
</evidence>
<dbReference type="SMART" id="SM00129">
    <property type="entry name" value="KISc"/>
    <property type="match status" value="1"/>
</dbReference>
<evidence type="ECO:0000256" key="7">
    <source>
        <dbReference type="ARBA" id="ARBA00023212"/>
    </source>
</evidence>
<keyword evidence="7" id="KW-0206">Cytoskeleton</keyword>
<proteinExistence type="inferred from homology"/>
<dbReference type="InterPro" id="IPR019821">
    <property type="entry name" value="Kinesin_motor_CS"/>
</dbReference>
<comment type="similarity">
    <text evidence="2">Belongs to the TRAFAC class myosin-kinesin ATPase superfamily. Kinesin family. KIN-14 subfamily.</text>
</comment>
<dbReference type="InterPro" id="IPR027640">
    <property type="entry name" value="Kinesin-like_fam"/>
</dbReference>
<dbReference type="Pfam" id="PF00225">
    <property type="entry name" value="Kinesin"/>
    <property type="match status" value="1"/>
</dbReference>
<dbReference type="Gene3D" id="3.40.850.10">
    <property type="entry name" value="Kinesin motor domain"/>
    <property type="match status" value="1"/>
</dbReference>
<keyword evidence="4 8" id="KW-0547">Nucleotide-binding</keyword>
<dbReference type="PROSITE" id="PS50067">
    <property type="entry name" value="KINESIN_MOTOR_2"/>
    <property type="match status" value="1"/>
</dbReference>
<dbReference type="PRINTS" id="PR00380">
    <property type="entry name" value="KINESINHEAVY"/>
</dbReference>
<keyword evidence="7" id="KW-0963">Cytoplasm</keyword>
<dbReference type="InterPro" id="IPR036961">
    <property type="entry name" value="Kinesin_motor_dom_sf"/>
</dbReference>
<feature type="region of interest" description="Disordered" evidence="11">
    <location>
        <begin position="111"/>
        <end position="135"/>
    </location>
</feature>
<keyword evidence="10" id="KW-0175">Coiled coil</keyword>
<feature type="compositionally biased region" description="Polar residues" evidence="11">
    <location>
        <begin position="29"/>
        <end position="44"/>
    </location>
</feature>
<keyword evidence="3 9" id="KW-0493">Microtubule</keyword>
<evidence type="ECO:0000259" key="12">
    <source>
        <dbReference type="PROSITE" id="PS50067"/>
    </source>
</evidence>
<dbReference type="GO" id="GO:0003777">
    <property type="term" value="F:microtubule motor activity"/>
    <property type="evidence" value="ECO:0007669"/>
    <property type="project" value="InterPro"/>
</dbReference>
<evidence type="ECO:0000256" key="1">
    <source>
        <dbReference type="ARBA" id="ARBA00004245"/>
    </source>
</evidence>
<comment type="caution">
    <text evidence="13">The sequence shown here is derived from an EMBL/GenBank/DDBJ whole genome shotgun (WGS) entry which is preliminary data.</text>
</comment>
<evidence type="ECO:0000256" key="2">
    <source>
        <dbReference type="ARBA" id="ARBA00010899"/>
    </source>
</evidence>
<reference evidence="13" key="1">
    <citation type="submission" date="2022-12" db="EMBL/GenBank/DDBJ databases">
        <title>Chromosome-level genome assembly of the bean flower thrips Megalurothrips usitatus.</title>
        <authorList>
            <person name="Ma L."/>
            <person name="Liu Q."/>
            <person name="Li H."/>
            <person name="Cai W."/>
        </authorList>
    </citation>
    <scope>NUCLEOTIDE SEQUENCE</scope>
    <source>
        <strain evidence="13">Cailab_2022a</strain>
    </source>
</reference>
<dbReference type="PROSITE" id="PS00411">
    <property type="entry name" value="KINESIN_MOTOR_1"/>
    <property type="match status" value="1"/>
</dbReference>
<evidence type="ECO:0000256" key="10">
    <source>
        <dbReference type="SAM" id="Coils"/>
    </source>
</evidence>
<evidence type="ECO:0000256" key="5">
    <source>
        <dbReference type="ARBA" id="ARBA00022840"/>
    </source>
</evidence>
<comment type="subcellular location">
    <subcellularLocation>
        <location evidence="1">Cytoplasm</location>
        <location evidence="1">Cytoskeleton</location>
    </subcellularLocation>
</comment>
<protein>
    <recommendedName>
        <fullName evidence="9">Kinesin-like protein</fullName>
    </recommendedName>
</protein>
<dbReference type="GO" id="GO:0005874">
    <property type="term" value="C:microtubule"/>
    <property type="evidence" value="ECO:0007669"/>
    <property type="project" value="UniProtKB-KW"/>
</dbReference>
<feature type="coiled-coil region" evidence="10">
    <location>
        <begin position="138"/>
        <end position="283"/>
    </location>
</feature>
<sequence length="664" mass="74120">MSEGASKLPSRLPQPGLRRAVGIPRPMQGSCSTMTKRVTRQSMSAPDLRVVGAKPAAASGAQARRNVPARAPISTAQRNAQPSSVTAGVNRKRPAAVATAVPAKKPLVQIDGNKQNKPASAERVAPQNPANKQRKVAAWDTKGQLELANKKIERLQQEKENLEHASVQLPILTEELDVCRREKERVNNDLKEARKKIKENEGLSMECGHLRAEVECLQKRGKELDMKIEQLASDLAAANEKIRDLQSKEHILKEELTRERSVVKNLTDRLQEAADKERQHLDDIFKLNQLRRIMHNQILDLKGNVRVFCRVRPPLDQENDKPICAFDFPDDGSLEVKSSQDTQNARQKKLDKASFSYDKVFPPNSGQSDIYEELSQLVQSALDGYNVCVFAYGQTGSGKTYTMEGGTDPDSQGMIPRAVKTIFESIAVQENLGWQFTVKCSFLEIYNETIRDLLNPNCNLPHEVKMLDTNSEDVYVSNLKVETVPSIDALEVLIAKAQKNRFVAATVMNEHSSRSHSITQLKVEGKNSTQRTEIRSTLNLIDLAGSERYRSENQSDRKTETCSINKSLASLSLVVLKLAEKAEHIPFRDSKLTHLLMPSLKGNSKTLMLVNIAPFEDCFHETLSSLRFASRVSRVKVDSKRQVKSSVSGLASCKPRQADVCQRQ</sequence>
<feature type="compositionally biased region" description="Low complexity" evidence="11">
    <location>
        <begin position="53"/>
        <end position="63"/>
    </location>
</feature>
<evidence type="ECO:0000256" key="4">
    <source>
        <dbReference type="ARBA" id="ARBA00022741"/>
    </source>
</evidence>
<evidence type="ECO:0000256" key="3">
    <source>
        <dbReference type="ARBA" id="ARBA00022701"/>
    </source>
</evidence>
<keyword evidence="6 8" id="KW-0505">Motor protein</keyword>
<dbReference type="GO" id="GO:0005524">
    <property type="term" value="F:ATP binding"/>
    <property type="evidence" value="ECO:0007669"/>
    <property type="project" value="UniProtKB-UniRule"/>
</dbReference>
<dbReference type="AlphaFoldDB" id="A0AAV7XW96"/>
<feature type="domain" description="Kinesin motor" evidence="12">
    <location>
        <begin position="304"/>
        <end position="635"/>
    </location>
</feature>
<feature type="region of interest" description="Disordered" evidence="11">
    <location>
        <begin position="1"/>
        <end position="91"/>
    </location>
</feature>
<dbReference type="PANTHER" id="PTHR47972">
    <property type="entry name" value="KINESIN-LIKE PROTEIN KLP-3"/>
    <property type="match status" value="1"/>
</dbReference>
<evidence type="ECO:0000256" key="6">
    <source>
        <dbReference type="ARBA" id="ARBA00023175"/>
    </source>
</evidence>
<evidence type="ECO:0000313" key="13">
    <source>
        <dbReference type="EMBL" id="KAJ1530817.1"/>
    </source>
</evidence>
<dbReference type="GO" id="GO:0007018">
    <property type="term" value="P:microtubule-based movement"/>
    <property type="evidence" value="ECO:0007669"/>
    <property type="project" value="InterPro"/>
</dbReference>
<dbReference type="EMBL" id="JAPTSV010000002">
    <property type="protein sequence ID" value="KAJ1530817.1"/>
    <property type="molecule type" value="Genomic_DNA"/>
</dbReference>
<dbReference type="SUPFAM" id="SSF52540">
    <property type="entry name" value="P-loop containing nucleoside triphosphate hydrolases"/>
    <property type="match status" value="1"/>
</dbReference>
<keyword evidence="14" id="KW-1185">Reference proteome</keyword>
<dbReference type="InterPro" id="IPR027417">
    <property type="entry name" value="P-loop_NTPase"/>
</dbReference>
<dbReference type="Proteomes" id="UP001075354">
    <property type="component" value="Chromosome 2"/>
</dbReference>
<name>A0AAV7XW96_9NEOP</name>
<accession>A0AAV7XW96</accession>
<evidence type="ECO:0000313" key="14">
    <source>
        <dbReference type="Proteomes" id="UP001075354"/>
    </source>
</evidence>
<gene>
    <name evidence="13" type="ORF">ONE63_005664</name>
</gene>
<dbReference type="GO" id="GO:0008017">
    <property type="term" value="F:microtubule binding"/>
    <property type="evidence" value="ECO:0007669"/>
    <property type="project" value="InterPro"/>
</dbReference>
<feature type="compositionally biased region" description="Polar residues" evidence="11">
    <location>
        <begin position="74"/>
        <end position="87"/>
    </location>
</feature>